<dbReference type="HOGENOM" id="CLU_1288884_0_0_1"/>
<accession>J8ZQM2</accession>
<name>J8ZQM2_EDHAE</name>
<dbReference type="Proteomes" id="UP000003163">
    <property type="component" value="Unassembled WGS sequence"/>
</dbReference>
<dbReference type="VEuPathDB" id="MicrosporidiaDB:EDEG_03538"/>
<reference evidence="2" key="2">
    <citation type="submission" date="2015-07" db="EMBL/GenBank/DDBJ databases">
        <title>Contrasting host-pathogen interactions and genome evolution in two generalist and specialist microsporidian pathogens of mosquitoes.</title>
        <authorList>
            <consortium name="The Broad Institute Genomics Platform"/>
            <consortium name="The Broad Institute Genome Sequencing Center for Infectious Disease"/>
            <person name="Cuomo C.A."/>
            <person name="Sanscrainte N.D."/>
            <person name="Goldberg J.M."/>
            <person name="Heiman D."/>
            <person name="Young S."/>
            <person name="Zeng Q."/>
            <person name="Becnel J.J."/>
            <person name="Birren B.W."/>
        </authorList>
    </citation>
    <scope>NUCLEOTIDE SEQUENCE [LARGE SCALE GENOMIC DNA]</scope>
    <source>
        <strain evidence="2">USNM 41457</strain>
    </source>
</reference>
<organism evidence="1 2">
    <name type="scientific">Edhazardia aedis (strain USNM 41457)</name>
    <name type="common">Microsporidian parasite</name>
    <dbReference type="NCBI Taxonomy" id="1003232"/>
    <lineage>
        <taxon>Eukaryota</taxon>
        <taxon>Fungi</taxon>
        <taxon>Fungi incertae sedis</taxon>
        <taxon>Microsporidia</taxon>
        <taxon>Edhazardia</taxon>
    </lineage>
</organism>
<keyword evidence="2" id="KW-1185">Reference proteome</keyword>
<proteinExistence type="predicted"/>
<dbReference type="InParanoid" id="J8ZQM2"/>
<comment type="caution">
    <text evidence="1">The sequence shown here is derived from an EMBL/GenBank/DDBJ whole genome shotgun (WGS) entry which is preliminary data.</text>
</comment>
<evidence type="ECO:0000313" key="2">
    <source>
        <dbReference type="Proteomes" id="UP000003163"/>
    </source>
</evidence>
<evidence type="ECO:0000313" key="1">
    <source>
        <dbReference type="EMBL" id="EJW02013.1"/>
    </source>
</evidence>
<gene>
    <name evidence="1" type="ORF">EDEG_03538</name>
</gene>
<sequence length="214" mass="25385">MNFLHVKLKNMKQLKKLRFFPIVKKFRVKKTIKQISKKRTTIKNQVLMNLLHAILTYMKQLRKLKILPQVKKYRVKKTIKHISKKRTQIKNQILMNLLHGILKEYETADEIEDFPSNTTTLSCNNTTNFKETGTKPNVYFYDSIMSKKYITVEEIEDSSSKTMILSDNNIKNSKDKIELKTEQMFNTKVEIDQKKQIRGKNIKNTQDNKRINTN</sequence>
<protein>
    <submittedName>
        <fullName evidence="1">Uncharacterized protein</fullName>
    </submittedName>
</protein>
<dbReference type="AlphaFoldDB" id="J8ZQM2"/>
<dbReference type="EMBL" id="AFBI03000096">
    <property type="protein sequence ID" value="EJW02013.1"/>
    <property type="molecule type" value="Genomic_DNA"/>
</dbReference>
<reference evidence="1 2" key="1">
    <citation type="submission" date="2011-08" db="EMBL/GenBank/DDBJ databases">
        <authorList>
            <person name="Liu Z.J."/>
            <person name="Shi F.L."/>
            <person name="Lu J.Q."/>
            <person name="Li M."/>
            <person name="Wang Z.L."/>
        </authorList>
    </citation>
    <scope>NUCLEOTIDE SEQUENCE [LARGE SCALE GENOMIC DNA]</scope>
    <source>
        <strain evidence="1 2">USNM 41457</strain>
    </source>
</reference>